<dbReference type="InterPro" id="IPR029039">
    <property type="entry name" value="Flavoprotein-like_sf"/>
</dbReference>
<keyword evidence="3" id="KW-1185">Reference proteome</keyword>
<proteinExistence type="predicted"/>
<protein>
    <submittedName>
        <fullName evidence="2">Flavodoxin domain-containing protein</fullName>
    </submittedName>
</protein>
<feature type="domain" description="Flavodoxin" evidence="1">
    <location>
        <begin position="5"/>
        <end position="139"/>
    </location>
</feature>
<reference evidence="2 3" key="1">
    <citation type="submission" date="2020-08" db="EMBL/GenBank/DDBJ databases">
        <title>A Genomic Blueprint of the Chicken Gut Microbiome.</title>
        <authorList>
            <person name="Gilroy R."/>
            <person name="Ravi A."/>
            <person name="Getino M."/>
            <person name="Pursley I."/>
            <person name="Horton D.L."/>
            <person name="Alikhan N.-F."/>
            <person name="Baker D."/>
            <person name="Gharbi K."/>
            <person name="Hall N."/>
            <person name="Watson M."/>
            <person name="Adriaenssens E.M."/>
            <person name="Foster-Nyarko E."/>
            <person name="Jarju S."/>
            <person name="Secka A."/>
            <person name="Antonio M."/>
            <person name="Oren A."/>
            <person name="Chaudhuri R."/>
            <person name="La Ragione R.M."/>
            <person name="Hildebrand F."/>
            <person name="Pallen M.J."/>
        </authorList>
    </citation>
    <scope>NUCLEOTIDE SEQUENCE [LARGE SCALE GENOMIC DNA]</scope>
    <source>
        <strain evidence="2 3">Sa1YVA5</strain>
    </source>
</reference>
<name>A0A8I0HQY6_9CORY</name>
<dbReference type="Proteomes" id="UP000650224">
    <property type="component" value="Unassembled WGS sequence"/>
</dbReference>
<dbReference type="RefSeq" id="WP_191734069.1">
    <property type="nucleotide sequence ID" value="NZ_JACSPR010000008.1"/>
</dbReference>
<dbReference type="EMBL" id="JACSPR010000008">
    <property type="protein sequence ID" value="MBD8030818.1"/>
    <property type="molecule type" value="Genomic_DNA"/>
</dbReference>
<dbReference type="InterPro" id="IPR026816">
    <property type="entry name" value="Flavodoxin_dom"/>
</dbReference>
<comment type="caution">
    <text evidence="2">The sequence shown here is derived from an EMBL/GenBank/DDBJ whole genome shotgun (WGS) entry which is preliminary data.</text>
</comment>
<dbReference type="Pfam" id="PF12724">
    <property type="entry name" value="Flavodoxin_5"/>
    <property type="match status" value="1"/>
</dbReference>
<gene>
    <name evidence="2" type="ORF">H9627_10885</name>
</gene>
<dbReference type="SUPFAM" id="SSF52218">
    <property type="entry name" value="Flavoproteins"/>
    <property type="match status" value="1"/>
</dbReference>
<sequence>MSQPIVAFESVYGSTRQYANELATRCGVEAVPLNEAQARLSADPQAPLIVLSPVHGPMNAGAKFITDTDLGDRRVALCTVGMTLDDIAVKKDGSARALGNKVDRVTRFYLPGRLNYSELSGAHRTTMWTVVNMLKAKPMKNANDKMMIETFDTDVDRVDPTRLDEVVTWANG</sequence>
<dbReference type="AlphaFoldDB" id="A0A8I0HQY6"/>
<accession>A0A8I0HQY6</accession>
<evidence type="ECO:0000259" key="1">
    <source>
        <dbReference type="Pfam" id="PF12724"/>
    </source>
</evidence>
<organism evidence="2 3">
    <name type="scientific">Corynebacterium gallinarum</name>
    <dbReference type="NCBI Taxonomy" id="2762214"/>
    <lineage>
        <taxon>Bacteria</taxon>
        <taxon>Bacillati</taxon>
        <taxon>Actinomycetota</taxon>
        <taxon>Actinomycetes</taxon>
        <taxon>Mycobacteriales</taxon>
        <taxon>Corynebacteriaceae</taxon>
        <taxon>Corynebacterium</taxon>
    </lineage>
</organism>
<evidence type="ECO:0000313" key="2">
    <source>
        <dbReference type="EMBL" id="MBD8030818.1"/>
    </source>
</evidence>
<evidence type="ECO:0000313" key="3">
    <source>
        <dbReference type="Proteomes" id="UP000650224"/>
    </source>
</evidence>